<comment type="caution">
    <text evidence="1">The sequence shown here is derived from an EMBL/GenBank/DDBJ whole genome shotgun (WGS) entry which is preliminary data.</text>
</comment>
<organism evidence="1">
    <name type="scientific">marine sediment metagenome</name>
    <dbReference type="NCBI Taxonomy" id="412755"/>
    <lineage>
        <taxon>unclassified sequences</taxon>
        <taxon>metagenomes</taxon>
        <taxon>ecological metagenomes</taxon>
    </lineage>
</organism>
<dbReference type="EMBL" id="BART01011960">
    <property type="protein sequence ID" value="GAG89688.1"/>
    <property type="molecule type" value="Genomic_DNA"/>
</dbReference>
<gene>
    <name evidence="1" type="ORF">S01H4_25207</name>
</gene>
<dbReference type="AlphaFoldDB" id="X1BZP4"/>
<name>X1BZP4_9ZZZZ</name>
<feature type="non-terminal residue" evidence="1">
    <location>
        <position position="184"/>
    </location>
</feature>
<proteinExistence type="predicted"/>
<accession>X1BZP4</accession>
<protein>
    <submittedName>
        <fullName evidence="1">Uncharacterized protein</fullName>
    </submittedName>
</protein>
<sequence>MADVDVNDVLEITWKGKFNSADDIVNVFQARITDPQTGTKAEAIVWVTEWVEDLVTTIINELHPTYELVEVIVENLTQDTFIGQDVVGQIGINTSEALPPQVCALIMARTPVPEVDGRKYLGVFGEDTQSQGIWNAGAVTALQAFASVWSSTLVATNSVAGVGVIVTKVAGSISADHDIEGTRV</sequence>
<reference evidence="1" key="1">
    <citation type="journal article" date="2014" name="Front. Microbiol.">
        <title>High frequency of phylogenetically diverse reductive dehalogenase-homologous genes in deep subseafloor sedimentary metagenomes.</title>
        <authorList>
            <person name="Kawai M."/>
            <person name="Futagami T."/>
            <person name="Toyoda A."/>
            <person name="Takaki Y."/>
            <person name="Nishi S."/>
            <person name="Hori S."/>
            <person name="Arai W."/>
            <person name="Tsubouchi T."/>
            <person name="Morono Y."/>
            <person name="Uchiyama I."/>
            <person name="Ito T."/>
            <person name="Fujiyama A."/>
            <person name="Inagaki F."/>
            <person name="Takami H."/>
        </authorList>
    </citation>
    <scope>NUCLEOTIDE SEQUENCE</scope>
    <source>
        <strain evidence="1">Expedition CK06-06</strain>
    </source>
</reference>
<evidence type="ECO:0000313" key="1">
    <source>
        <dbReference type="EMBL" id="GAG89688.1"/>
    </source>
</evidence>